<evidence type="ECO:0000313" key="2">
    <source>
        <dbReference type="EMBL" id="SFG91287.1"/>
    </source>
</evidence>
<feature type="compositionally biased region" description="Basic and acidic residues" evidence="1">
    <location>
        <begin position="197"/>
        <end position="208"/>
    </location>
</feature>
<proteinExistence type="predicted"/>
<feature type="region of interest" description="Disordered" evidence="1">
    <location>
        <begin position="182"/>
        <end position="231"/>
    </location>
</feature>
<reference evidence="3" key="1">
    <citation type="submission" date="2016-10" db="EMBL/GenBank/DDBJ databases">
        <authorList>
            <person name="Varghese N."/>
            <person name="Submissions S."/>
        </authorList>
    </citation>
    <scope>NUCLEOTIDE SEQUENCE [LARGE SCALE GENOMIC DNA]</scope>
    <source>
        <strain evidence="3">CGMCC 1.7739</strain>
    </source>
</reference>
<dbReference type="STRING" id="553467.SAMN04488063_3266"/>
<sequence length="231" mass="25043">MCPLTRRRALRGVVGSLAFLAGCSGEDSNGGASAWPTTSRPNAETVTDPDAAVVRLSGEESAVWREAEGTDENPRRTRLGNEFLTDARAADSLSFAADAENVAEARSFLDSTDYDAETVYVEQTAVGECFRRELCSVRWTDTEIRTRYARRFRDVDASCETDARDTVAWFIRVPDTIDPDAIDGYGSRYGSDGCRPPGERRVDGREDGDSADTAGTAASAVRPVAPAEAER</sequence>
<dbReference type="RefSeq" id="WP_092893629.1">
    <property type="nucleotide sequence ID" value="NZ_FOOQ01000006.1"/>
</dbReference>
<accession>A0A1I2VSI9</accession>
<feature type="compositionally biased region" description="Low complexity" evidence="1">
    <location>
        <begin position="211"/>
        <end position="220"/>
    </location>
</feature>
<dbReference type="Proteomes" id="UP000198876">
    <property type="component" value="Unassembled WGS sequence"/>
</dbReference>
<feature type="compositionally biased region" description="Polar residues" evidence="1">
    <location>
        <begin position="27"/>
        <end position="45"/>
    </location>
</feature>
<evidence type="ECO:0000313" key="3">
    <source>
        <dbReference type="Proteomes" id="UP000198876"/>
    </source>
</evidence>
<evidence type="ECO:0000256" key="1">
    <source>
        <dbReference type="SAM" id="MobiDB-lite"/>
    </source>
</evidence>
<dbReference type="OrthoDB" id="242771at2157"/>
<organism evidence="2 3">
    <name type="scientific">Halopelagius inordinatus</name>
    <dbReference type="NCBI Taxonomy" id="553467"/>
    <lineage>
        <taxon>Archaea</taxon>
        <taxon>Methanobacteriati</taxon>
        <taxon>Methanobacteriota</taxon>
        <taxon>Stenosarchaea group</taxon>
        <taxon>Halobacteria</taxon>
        <taxon>Halobacteriales</taxon>
        <taxon>Haloferacaceae</taxon>
    </lineage>
</organism>
<name>A0A1I2VSI9_9EURY</name>
<dbReference type="PROSITE" id="PS51257">
    <property type="entry name" value="PROKAR_LIPOPROTEIN"/>
    <property type="match status" value="1"/>
</dbReference>
<dbReference type="EMBL" id="FOOQ01000006">
    <property type="protein sequence ID" value="SFG91287.1"/>
    <property type="molecule type" value="Genomic_DNA"/>
</dbReference>
<gene>
    <name evidence="2" type="ORF">SAMN04488063_3266</name>
</gene>
<protein>
    <submittedName>
        <fullName evidence="2">Uncharacterized protein</fullName>
    </submittedName>
</protein>
<dbReference type="AlphaFoldDB" id="A0A1I2VSI9"/>
<keyword evidence="3" id="KW-1185">Reference proteome</keyword>
<feature type="region of interest" description="Disordered" evidence="1">
    <location>
        <begin position="27"/>
        <end position="47"/>
    </location>
</feature>